<keyword evidence="3 5" id="KW-0238">DNA-binding</keyword>
<dbReference type="Gene3D" id="1.10.443.10">
    <property type="entry name" value="Intergrase catalytic core"/>
    <property type="match status" value="1"/>
</dbReference>
<dbReference type="InterPro" id="IPR002104">
    <property type="entry name" value="Integrase_catalytic"/>
</dbReference>
<evidence type="ECO:0000256" key="4">
    <source>
        <dbReference type="ARBA" id="ARBA00023172"/>
    </source>
</evidence>
<keyword evidence="9" id="KW-1185">Reference proteome</keyword>
<dbReference type="Proteomes" id="UP000321168">
    <property type="component" value="Unassembled WGS sequence"/>
</dbReference>
<dbReference type="PROSITE" id="PS51900">
    <property type="entry name" value="CB"/>
    <property type="match status" value="1"/>
</dbReference>
<evidence type="ECO:0000256" key="2">
    <source>
        <dbReference type="ARBA" id="ARBA00022908"/>
    </source>
</evidence>
<dbReference type="InterPro" id="IPR010998">
    <property type="entry name" value="Integrase_recombinase_N"/>
</dbReference>
<protein>
    <submittedName>
        <fullName evidence="8">Tyrosine-type recombinase/integrase</fullName>
    </submittedName>
</protein>
<dbReference type="Gene3D" id="1.10.150.130">
    <property type="match status" value="1"/>
</dbReference>
<dbReference type="GO" id="GO:0015074">
    <property type="term" value="P:DNA integration"/>
    <property type="evidence" value="ECO:0007669"/>
    <property type="project" value="UniProtKB-KW"/>
</dbReference>
<evidence type="ECO:0000313" key="9">
    <source>
        <dbReference type="Proteomes" id="UP000321168"/>
    </source>
</evidence>
<accession>A0A5C6UUT0</accession>
<comment type="similarity">
    <text evidence="1">Belongs to the 'phage' integrase family.</text>
</comment>
<evidence type="ECO:0000256" key="3">
    <source>
        <dbReference type="ARBA" id="ARBA00023125"/>
    </source>
</evidence>
<feature type="domain" description="Core-binding (CB)" evidence="7">
    <location>
        <begin position="1"/>
        <end position="81"/>
    </location>
</feature>
<dbReference type="Pfam" id="PF13495">
    <property type="entry name" value="Phage_int_SAM_4"/>
    <property type="match status" value="1"/>
</dbReference>
<gene>
    <name evidence="8" type="ORF">FRX97_09165</name>
</gene>
<dbReference type="GO" id="GO:0006310">
    <property type="term" value="P:DNA recombination"/>
    <property type="evidence" value="ECO:0007669"/>
    <property type="project" value="UniProtKB-KW"/>
</dbReference>
<evidence type="ECO:0000256" key="1">
    <source>
        <dbReference type="ARBA" id="ARBA00008857"/>
    </source>
</evidence>
<dbReference type="InterPro" id="IPR004107">
    <property type="entry name" value="Integrase_SAM-like_N"/>
</dbReference>
<evidence type="ECO:0000313" key="8">
    <source>
        <dbReference type="EMBL" id="TXC77143.1"/>
    </source>
</evidence>
<organism evidence="8 9">
    <name type="scientific">Luteibaculum oceani</name>
    <dbReference type="NCBI Taxonomy" id="1294296"/>
    <lineage>
        <taxon>Bacteria</taxon>
        <taxon>Pseudomonadati</taxon>
        <taxon>Bacteroidota</taxon>
        <taxon>Flavobacteriia</taxon>
        <taxon>Flavobacteriales</taxon>
        <taxon>Luteibaculaceae</taxon>
        <taxon>Luteibaculum</taxon>
    </lineage>
</organism>
<evidence type="ECO:0000259" key="6">
    <source>
        <dbReference type="PROSITE" id="PS51898"/>
    </source>
</evidence>
<dbReference type="AlphaFoldDB" id="A0A5C6UUT0"/>
<reference evidence="8 9" key="1">
    <citation type="submission" date="2019-08" db="EMBL/GenBank/DDBJ databases">
        <title>Genome of Luteibaculum oceani JCM 18817.</title>
        <authorList>
            <person name="Bowman J.P."/>
        </authorList>
    </citation>
    <scope>NUCLEOTIDE SEQUENCE [LARGE SCALE GENOMIC DNA]</scope>
    <source>
        <strain evidence="8 9">JCM 18817</strain>
    </source>
</reference>
<dbReference type="PROSITE" id="PS51898">
    <property type="entry name" value="TYR_RECOMBINASE"/>
    <property type="match status" value="1"/>
</dbReference>
<sequence>MDLPLEFRELLVRRRYSANTVRTYCSMFRGFMHFYRKFDLQSITDDQIKDYINFLIEKKNVSISTQNQVINAIKFYYEHVLGREKKKYSLDRPRKERKLPKVISQKELIRLVLAASNLKHQCIIALLYSAGLRRGELIGLRVEDINFDRMQVFIKGGKGKKDRVSILSERMAVGLTKYLAAYSPNYWLFEGPNRNQYGASSVGMLVKRAAKLAGLKGVTPHVLRHSFATHMMEGGTDTRLIQKLLGHEKLDTTAIYTHVSKSSLLKISSPFDSIKTENFRKKSLE</sequence>
<dbReference type="InterPro" id="IPR050090">
    <property type="entry name" value="Tyrosine_recombinase_XerCD"/>
</dbReference>
<dbReference type="InterPro" id="IPR013762">
    <property type="entry name" value="Integrase-like_cat_sf"/>
</dbReference>
<dbReference type="EMBL" id="VORB01000008">
    <property type="protein sequence ID" value="TXC77143.1"/>
    <property type="molecule type" value="Genomic_DNA"/>
</dbReference>
<comment type="caution">
    <text evidence="8">The sequence shown here is derived from an EMBL/GenBank/DDBJ whole genome shotgun (WGS) entry which is preliminary data.</text>
</comment>
<dbReference type="InterPro" id="IPR044068">
    <property type="entry name" value="CB"/>
</dbReference>
<dbReference type="SUPFAM" id="SSF56349">
    <property type="entry name" value="DNA breaking-rejoining enzymes"/>
    <property type="match status" value="1"/>
</dbReference>
<dbReference type="NCBIfam" id="NF040815">
    <property type="entry name" value="recomb_XerA_Arch"/>
    <property type="match status" value="1"/>
</dbReference>
<feature type="domain" description="Tyr recombinase" evidence="6">
    <location>
        <begin position="98"/>
        <end position="269"/>
    </location>
</feature>
<evidence type="ECO:0000256" key="5">
    <source>
        <dbReference type="PROSITE-ProRule" id="PRU01248"/>
    </source>
</evidence>
<dbReference type="InterPro" id="IPR011010">
    <property type="entry name" value="DNA_brk_join_enz"/>
</dbReference>
<dbReference type="PANTHER" id="PTHR30349">
    <property type="entry name" value="PHAGE INTEGRASE-RELATED"/>
    <property type="match status" value="1"/>
</dbReference>
<dbReference type="OrthoDB" id="9801717at2"/>
<dbReference type="GO" id="GO:0003677">
    <property type="term" value="F:DNA binding"/>
    <property type="evidence" value="ECO:0007669"/>
    <property type="project" value="UniProtKB-UniRule"/>
</dbReference>
<dbReference type="PANTHER" id="PTHR30349:SF41">
    <property type="entry name" value="INTEGRASE_RECOMBINASE PROTEIN MJ0367-RELATED"/>
    <property type="match status" value="1"/>
</dbReference>
<evidence type="ECO:0000259" key="7">
    <source>
        <dbReference type="PROSITE" id="PS51900"/>
    </source>
</evidence>
<name>A0A5C6UUT0_9FLAO</name>
<keyword evidence="4" id="KW-0233">DNA recombination</keyword>
<keyword evidence="2" id="KW-0229">DNA integration</keyword>
<dbReference type="Pfam" id="PF00589">
    <property type="entry name" value="Phage_integrase"/>
    <property type="match status" value="1"/>
</dbReference>
<proteinExistence type="inferred from homology"/>